<dbReference type="RefSeq" id="XP_029224198.1">
    <property type="nucleotide sequence ID" value="XM_029375701.1"/>
</dbReference>
<feature type="non-terminal residue" evidence="2">
    <location>
        <position position="114"/>
    </location>
</feature>
<dbReference type="Proteomes" id="UP000284403">
    <property type="component" value="Unassembled WGS sequence"/>
</dbReference>
<gene>
    <name evidence="2" type="ORF">Tco025E_08866</name>
</gene>
<accession>A0A422N405</accession>
<proteinExistence type="predicted"/>
<name>A0A422N405_9TRYP</name>
<reference evidence="2 3" key="1">
    <citation type="journal article" date="2018" name="BMC Genomics">
        <title>Genomic comparison of Trypanosoma conorhini and Trypanosoma rangeli to Trypanosoma cruzi strains of high and low virulence.</title>
        <authorList>
            <person name="Bradwell K.R."/>
            <person name="Koparde V.N."/>
            <person name="Matveyev A.V."/>
            <person name="Serrano M.G."/>
            <person name="Alves J.M."/>
            <person name="Parikh H."/>
            <person name="Huang B."/>
            <person name="Lee V."/>
            <person name="Espinosa-Alvarez O."/>
            <person name="Ortiz P.A."/>
            <person name="Costa-Martins A.G."/>
            <person name="Teixeira M.M."/>
            <person name="Buck G.A."/>
        </authorList>
    </citation>
    <scope>NUCLEOTIDE SEQUENCE [LARGE SCALE GENOMIC DNA]</scope>
    <source>
        <strain evidence="2 3">025E</strain>
    </source>
</reference>
<evidence type="ECO:0000256" key="1">
    <source>
        <dbReference type="SAM" id="MobiDB-lite"/>
    </source>
</evidence>
<feature type="compositionally biased region" description="Polar residues" evidence="1">
    <location>
        <begin position="20"/>
        <end position="30"/>
    </location>
</feature>
<dbReference type="AlphaFoldDB" id="A0A422N405"/>
<keyword evidence="3" id="KW-1185">Reference proteome</keyword>
<feature type="region of interest" description="Disordered" evidence="1">
    <location>
        <begin position="1"/>
        <end position="60"/>
    </location>
</feature>
<protein>
    <submittedName>
        <fullName evidence="2">Uncharacterized protein</fullName>
    </submittedName>
</protein>
<dbReference type="GeneID" id="40322477"/>
<evidence type="ECO:0000313" key="3">
    <source>
        <dbReference type="Proteomes" id="UP000284403"/>
    </source>
</evidence>
<feature type="compositionally biased region" description="Polar residues" evidence="1">
    <location>
        <begin position="37"/>
        <end position="47"/>
    </location>
</feature>
<organism evidence="2 3">
    <name type="scientific">Trypanosoma conorhini</name>
    <dbReference type="NCBI Taxonomy" id="83891"/>
    <lineage>
        <taxon>Eukaryota</taxon>
        <taxon>Discoba</taxon>
        <taxon>Euglenozoa</taxon>
        <taxon>Kinetoplastea</taxon>
        <taxon>Metakinetoplastina</taxon>
        <taxon>Trypanosomatida</taxon>
        <taxon>Trypanosomatidae</taxon>
        <taxon>Trypanosoma</taxon>
    </lineage>
</organism>
<comment type="caution">
    <text evidence="2">The sequence shown here is derived from an EMBL/GenBank/DDBJ whole genome shotgun (WGS) entry which is preliminary data.</text>
</comment>
<sequence length="114" mass="11574">MTSTWWKSGAGGERGRSHDNTSSASVTHPPSSLLEDNPTSAITASSVRTKRRVQATEGPAWRATSAASQLDAVAISRSSGFCFAPRGFLGCGGPTTATAAAAAATAAALRPKLL</sequence>
<evidence type="ECO:0000313" key="2">
    <source>
        <dbReference type="EMBL" id="RNF00207.1"/>
    </source>
</evidence>
<dbReference type="EMBL" id="MKKU01000901">
    <property type="protein sequence ID" value="RNF00207.1"/>
    <property type="molecule type" value="Genomic_DNA"/>
</dbReference>